<name>A0A644ZUZ6_9ZZZZ</name>
<sequence>MIADVFTQLINPSVDAYNYETGVFLGEARFTPTLEAEKALLDWMNYGIKPKSLLMLESNFEPSEQYTPITPNQTYHQKGIFRALVKDGSSGRWFPVEARITYDWRTRSVEPGLHFNSVEFDNIQILELIESVY</sequence>
<evidence type="ECO:0000313" key="1">
    <source>
        <dbReference type="EMBL" id="MPM43701.1"/>
    </source>
</evidence>
<organism evidence="1">
    <name type="scientific">bioreactor metagenome</name>
    <dbReference type="NCBI Taxonomy" id="1076179"/>
    <lineage>
        <taxon>unclassified sequences</taxon>
        <taxon>metagenomes</taxon>
        <taxon>ecological metagenomes</taxon>
    </lineage>
</organism>
<dbReference type="AlphaFoldDB" id="A0A644ZUZ6"/>
<accession>A0A644ZUZ6</accession>
<gene>
    <name evidence="1" type="ORF">SDC9_90378</name>
</gene>
<reference evidence="1" key="1">
    <citation type="submission" date="2019-08" db="EMBL/GenBank/DDBJ databases">
        <authorList>
            <person name="Kucharzyk K."/>
            <person name="Murdoch R.W."/>
            <person name="Higgins S."/>
            <person name="Loffler F."/>
        </authorList>
    </citation>
    <scope>NUCLEOTIDE SEQUENCE</scope>
</reference>
<comment type="caution">
    <text evidence="1">The sequence shown here is derived from an EMBL/GenBank/DDBJ whole genome shotgun (WGS) entry which is preliminary data.</text>
</comment>
<dbReference type="EMBL" id="VSSQ01010201">
    <property type="protein sequence ID" value="MPM43701.1"/>
    <property type="molecule type" value="Genomic_DNA"/>
</dbReference>
<proteinExistence type="predicted"/>
<protein>
    <submittedName>
        <fullName evidence="1">Uncharacterized protein</fullName>
    </submittedName>
</protein>